<protein>
    <recommendedName>
        <fullName evidence="1">Aminoglycoside phosphotransferase domain-containing protein</fullName>
    </recommendedName>
</protein>
<accession>A0A9P4VRB6</accession>
<dbReference type="Proteomes" id="UP000799429">
    <property type="component" value="Unassembled WGS sequence"/>
</dbReference>
<dbReference type="InterPro" id="IPR011009">
    <property type="entry name" value="Kinase-like_dom_sf"/>
</dbReference>
<dbReference type="AlphaFoldDB" id="A0A9P4VRB6"/>
<organism evidence="2 3">
    <name type="scientific">Patellaria atrata CBS 101060</name>
    <dbReference type="NCBI Taxonomy" id="1346257"/>
    <lineage>
        <taxon>Eukaryota</taxon>
        <taxon>Fungi</taxon>
        <taxon>Dikarya</taxon>
        <taxon>Ascomycota</taxon>
        <taxon>Pezizomycotina</taxon>
        <taxon>Dothideomycetes</taxon>
        <taxon>Dothideomycetes incertae sedis</taxon>
        <taxon>Patellariales</taxon>
        <taxon>Patellariaceae</taxon>
        <taxon>Patellaria</taxon>
    </lineage>
</organism>
<evidence type="ECO:0000313" key="2">
    <source>
        <dbReference type="EMBL" id="KAF2839220.1"/>
    </source>
</evidence>
<dbReference type="SUPFAM" id="SSF56112">
    <property type="entry name" value="Protein kinase-like (PK-like)"/>
    <property type="match status" value="1"/>
</dbReference>
<comment type="caution">
    <text evidence="2">The sequence shown here is derived from an EMBL/GenBank/DDBJ whole genome shotgun (WGS) entry which is preliminary data.</text>
</comment>
<name>A0A9P4VRB6_9PEZI</name>
<keyword evidence="3" id="KW-1185">Reference proteome</keyword>
<gene>
    <name evidence="2" type="ORF">M501DRAFT_992192</name>
</gene>
<evidence type="ECO:0000313" key="3">
    <source>
        <dbReference type="Proteomes" id="UP000799429"/>
    </source>
</evidence>
<feature type="domain" description="Aminoglycoside phosphotransferase" evidence="1">
    <location>
        <begin position="289"/>
        <end position="378"/>
    </location>
</feature>
<dbReference type="InterPro" id="IPR002575">
    <property type="entry name" value="Aminoglycoside_PTrfase"/>
</dbReference>
<evidence type="ECO:0000259" key="1">
    <source>
        <dbReference type="Pfam" id="PF01636"/>
    </source>
</evidence>
<reference evidence="2" key="1">
    <citation type="journal article" date="2020" name="Stud. Mycol.">
        <title>101 Dothideomycetes genomes: a test case for predicting lifestyles and emergence of pathogens.</title>
        <authorList>
            <person name="Haridas S."/>
            <person name="Albert R."/>
            <person name="Binder M."/>
            <person name="Bloem J."/>
            <person name="Labutti K."/>
            <person name="Salamov A."/>
            <person name="Andreopoulos B."/>
            <person name="Baker S."/>
            <person name="Barry K."/>
            <person name="Bills G."/>
            <person name="Bluhm B."/>
            <person name="Cannon C."/>
            <person name="Castanera R."/>
            <person name="Culley D."/>
            <person name="Daum C."/>
            <person name="Ezra D."/>
            <person name="Gonzalez J."/>
            <person name="Henrissat B."/>
            <person name="Kuo A."/>
            <person name="Liang C."/>
            <person name="Lipzen A."/>
            <person name="Lutzoni F."/>
            <person name="Magnuson J."/>
            <person name="Mondo S."/>
            <person name="Nolan M."/>
            <person name="Ohm R."/>
            <person name="Pangilinan J."/>
            <person name="Park H.-J."/>
            <person name="Ramirez L."/>
            <person name="Alfaro M."/>
            <person name="Sun H."/>
            <person name="Tritt A."/>
            <person name="Yoshinaga Y."/>
            <person name="Zwiers L.-H."/>
            <person name="Turgeon B."/>
            <person name="Goodwin S."/>
            <person name="Spatafora J."/>
            <person name="Crous P."/>
            <person name="Grigoriev I."/>
        </authorList>
    </citation>
    <scope>NUCLEOTIDE SEQUENCE</scope>
    <source>
        <strain evidence="2">CBS 101060</strain>
    </source>
</reference>
<dbReference type="EMBL" id="MU006095">
    <property type="protein sequence ID" value="KAF2839220.1"/>
    <property type="molecule type" value="Genomic_DNA"/>
</dbReference>
<dbReference type="Gene3D" id="3.90.1200.10">
    <property type="match status" value="1"/>
</dbReference>
<dbReference type="Pfam" id="PF01636">
    <property type="entry name" value="APH"/>
    <property type="match status" value="1"/>
</dbReference>
<dbReference type="OrthoDB" id="3507075at2759"/>
<sequence length="738" mass="83219">MPGHEIHPSVTISDSFSQHLDTQSFNANGATKISKPAHFRNGSIGQKEAESHVPTLKGVSRSDCEVKIISIAECETDLDLVYLSAKDKLWGSENMQTVLAHARSPSPNPSEISLGIIGSRASQAQKALRRPMLPTREGWPQRRPSYFSLLESAESYVNKATIRRLTSSMWAVRKQAFSGAKQDGNRLLKQIVKQIEFSAWCRTDHLQSVISTPEIYGIRSPHIPEEQDTLVVDMEYIPFHDTTTVLLEKDKSTWDWFIDTAIGLVDNMLTKTKNVPLHTIMPQFNAKARNIRMALHSSELLTDFDIEIIDLQFEFVLGYYTNCLSDAEVPLGTCHGDLTLLNILADTDNREFCVLDFLDCFVESPLQDIAKLLQDVRHHWFFTVAQISPDQLARGVTFLALFHEKIIIAYQKYSFWDVLPLFEFFCVARILPYMTTIEEKRCLMAGLQRVVKKSPVDLDRPYHETGSGITVILPALGPDMDEVYPDGAVKLLTTNSNGRPLIVDCISNLDVRNVSRIVVIVLRSTIEEHCVDDGSFESLFDLLGPRKCGLLEFYYAEEQTVDVVETITDAITTKDIQGPIFIKDADNDFAHVVSGGNYITVSRIVKDDTSNELSKSALRPDLVDAMRKSYVSFSYDNLVSNIAYGSFLSSDFCCGGWSFLEASDFSSAASKLRRLLRSRDFSCERKDSRPRNNELRVVDILWELTCESHPFFGVRVSQYKDWGSIAAWKAAYNYGDHS</sequence>
<proteinExistence type="predicted"/>